<dbReference type="KEGG" id="acan:ACA1_068530"/>
<dbReference type="SUPFAM" id="SSF56300">
    <property type="entry name" value="Metallo-dependent phosphatases"/>
    <property type="match status" value="1"/>
</dbReference>
<evidence type="ECO:0000256" key="3">
    <source>
        <dbReference type="SAM" id="Phobius"/>
    </source>
</evidence>
<dbReference type="EMBL" id="KB007857">
    <property type="protein sequence ID" value="ELR23269.1"/>
    <property type="molecule type" value="Genomic_DNA"/>
</dbReference>
<keyword evidence="3" id="KW-0472">Membrane</keyword>
<dbReference type="SUPFAM" id="SSF49363">
    <property type="entry name" value="Purple acid phosphatase, N-terminal domain"/>
    <property type="match status" value="1"/>
</dbReference>
<dbReference type="InterPro" id="IPR029052">
    <property type="entry name" value="Metallo-depent_PP-like"/>
</dbReference>
<dbReference type="PANTHER" id="PTHR22953">
    <property type="entry name" value="ACID PHOSPHATASE RELATED"/>
    <property type="match status" value="1"/>
</dbReference>
<dbReference type="STRING" id="1257118.L8HCK0"/>
<dbReference type="OrthoDB" id="45007at2759"/>
<keyword evidence="6" id="KW-1185">Reference proteome</keyword>
<keyword evidence="3" id="KW-0812">Transmembrane</keyword>
<feature type="transmembrane region" description="Helical" evidence="3">
    <location>
        <begin position="256"/>
        <end position="277"/>
    </location>
</feature>
<feature type="transmembrane region" description="Helical" evidence="3">
    <location>
        <begin position="139"/>
        <end position="161"/>
    </location>
</feature>
<evidence type="ECO:0000256" key="1">
    <source>
        <dbReference type="ARBA" id="ARBA00022729"/>
    </source>
</evidence>
<feature type="transmembrane region" description="Helical" evidence="3">
    <location>
        <begin position="15"/>
        <end position="45"/>
    </location>
</feature>
<dbReference type="Gene3D" id="3.60.21.10">
    <property type="match status" value="1"/>
</dbReference>
<organism evidence="5 6">
    <name type="scientific">Acanthamoeba castellanii (strain ATCC 30010 / Neff)</name>
    <dbReference type="NCBI Taxonomy" id="1257118"/>
    <lineage>
        <taxon>Eukaryota</taxon>
        <taxon>Amoebozoa</taxon>
        <taxon>Discosea</taxon>
        <taxon>Longamoebia</taxon>
        <taxon>Centramoebida</taxon>
        <taxon>Acanthamoebidae</taxon>
        <taxon>Acanthamoeba</taxon>
    </lineage>
</organism>
<accession>L8HCK0</accession>
<protein>
    <submittedName>
        <fullName evidence="5">Metallophosphoesterase</fullName>
    </submittedName>
</protein>
<dbReference type="RefSeq" id="XP_004352797.1">
    <property type="nucleotide sequence ID" value="XM_004352745.1"/>
</dbReference>
<dbReference type="AlphaFoldDB" id="L8HCK0"/>
<sequence length="761" mass="86141">MVDIPLFDGPSFREIVLIVGFVVGIAITLALTLTTLIGCCVWRCCVCCQRRRRKKEVLQQRVLDASGGPPSGGASEQRVYHPVGADMRARALLDIEEEERGQKVSRVTWVLVYVVVWTWLFFLGAGPLFWLVVMDYLPWWAGWLCATALLWLGWFFFFPLYGTTAAGHHDVVRLDRRSSLRDSGYVLVEDDDGYGDTRMLSINPATAQRADFHGTNGTGGGGGDGDHRTTRRGSRNPIKLTGRLLRERVRRVRRRPFVFVGGLLFWLVLIFSLTFVFEGMCIGEYPISIDFRLVRQLQSSTCSGDAPCHVYLTFPPGNMSSSIIVHFHASDLAPSCASTVYYDTQSRKNGTLADYRFNTTGTHFKYETKDFTRYIHWVRIDTLEPDTVYFFRAGCGAHPQLFSPEKRFLSAPGPDANNFTFITGGDMGTSDETRTIEITAAQLDPRFAILGGDLAYANALPTCYRVWDKWFDMWEENMITRDGNVIPLVAIVGNHETGGGSSLHQSVSDIPFFFRYFHMYPGDEAVKQEQRQRKEEAQIRVSAAEQASIEASSTSGDLLPVIEADQQQRLQQRPALSDADLQRLPNVYLTDAWDTTYHHHFLGDHLFLTLDSGMFLDVQGDQTAWLRERLDSWNATRNQSVDVRQGHIMAIYHGVDVWQNDMRKFWEPLFDAYHVAVGFENHSHRYGRAHTLKAGKVDPTGTLYLGGGSFGVPPSANNGNPWYMVNVYQKRHFLHVNVTPYEIFIDVIDEHGDIFDRVSAR</sequence>
<dbReference type="InterPro" id="IPR015914">
    <property type="entry name" value="PAPs_N"/>
</dbReference>
<evidence type="ECO:0000256" key="2">
    <source>
        <dbReference type="SAM" id="MobiDB-lite"/>
    </source>
</evidence>
<evidence type="ECO:0000313" key="5">
    <source>
        <dbReference type="EMBL" id="ELR23269.1"/>
    </source>
</evidence>
<dbReference type="VEuPathDB" id="AmoebaDB:ACA1_068530"/>
<dbReference type="InterPro" id="IPR008963">
    <property type="entry name" value="Purple_acid_Pase-like_N"/>
</dbReference>
<dbReference type="GO" id="GO:0003993">
    <property type="term" value="F:acid phosphatase activity"/>
    <property type="evidence" value="ECO:0007669"/>
    <property type="project" value="InterPro"/>
</dbReference>
<keyword evidence="1" id="KW-0732">Signal</keyword>
<dbReference type="InterPro" id="IPR039331">
    <property type="entry name" value="PAPs-like"/>
</dbReference>
<dbReference type="Gene3D" id="2.60.40.380">
    <property type="entry name" value="Purple acid phosphatase-like, N-terminal"/>
    <property type="match status" value="1"/>
</dbReference>
<feature type="transmembrane region" description="Helical" evidence="3">
    <location>
        <begin position="110"/>
        <end position="133"/>
    </location>
</feature>
<evidence type="ECO:0000259" key="4">
    <source>
        <dbReference type="Pfam" id="PF16656"/>
    </source>
</evidence>
<keyword evidence="3" id="KW-1133">Transmembrane helix</keyword>
<dbReference type="Proteomes" id="UP000011083">
    <property type="component" value="Unassembled WGS sequence"/>
</dbReference>
<proteinExistence type="predicted"/>
<dbReference type="Pfam" id="PF16656">
    <property type="entry name" value="Pur_ac_phosph_N"/>
    <property type="match status" value="1"/>
</dbReference>
<dbReference type="GeneID" id="14924242"/>
<feature type="domain" description="Purple acid phosphatase N-terminal" evidence="4">
    <location>
        <begin position="307"/>
        <end position="408"/>
    </location>
</feature>
<dbReference type="PANTHER" id="PTHR22953:SF109">
    <property type="entry name" value="PURPLE ACID PHOSPHATASE"/>
    <property type="match status" value="1"/>
</dbReference>
<gene>
    <name evidence="5" type="ORF">ACA1_068530</name>
</gene>
<dbReference type="GO" id="GO:0046872">
    <property type="term" value="F:metal ion binding"/>
    <property type="evidence" value="ECO:0007669"/>
    <property type="project" value="InterPro"/>
</dbReference>
<dbReference type="OMA" id="SELHYIC"/>
<name>L8HCK0_ACACF</name>
<feature type="region of interest" description="Disordered" evidence="2">
    <location>
        <begin position="213"/>
        <end position="234"/>
    </location>
</feature>
<evidence type="ECO:0000313" key="6">
    <source>
        <dbReference type="Proteomes" id="UP000011083"/>
    </source>
</evidence>
<reference evidence="5 6" key="1">
    <citation type="journal article" date="2013" name="Genome Biol.">
        <title>Genome of Acanthamoeba castellanii highlights extensive lateral gene transfer and early evolution of tyrosine kinase signaling.</title>
        <authorList>
            <person name="Clarke M."/>
            <person name="Lohan A.J."/>
            <person name="Liu B."/>
            <person name="Lagkouvardos I."/>
            <person name="Roy S."/>
            <person name="Zafar N."/>
            <person name="Bertelli C."/>
            <person name="Schilde C."/>
            <person name="Kianianmomeni A."/>
            <person name="Burglin T.R."/>
            <person name="Frech C."/>
            <person name="Turcotte B."/>
            <person name="Kopec K.O."/>
            <person name="Synnott J.M."/>
            <person name="Choo C."/>
            <person name="Paponov I."/>
            <person name="Finkler A."/>
            <person name="Soon Heng Tan C."/>
            <person name="Hutchins A.P."/>
            <person name="Weinmeier T."/>
            <person name="Rattei T."/>
            <person name="Chu J.S."/>
            <person name="Gimenez G."/>
            <person name="Irimia M."/>
            <person name="Rigden D.J."/>
            <person name="Fitzpatrick D.A."/>
            <person name="Lorenzo-Morales J."/>
            <person name="Bateman A."/>
            <person name="Chiu C.H."/>
            <person name="Tang P."/>
            <person name="Hegemann P."/>
            <person name="Fromm H."/>
            <person name="Raoult D."/>
            <person name="Greub G."/>
            <person name="Miranda-Saavedra D."/>
            <person name="Chen N."/>
            <person name="Nash P."/>
            <person name="Ginger M.L."/>
            <person name="Horn M."/>
            <person name="Schaap P."/>
            <person name="Caler L."/>
            <person name="Loftus B."/>
        </authorList>
    </citation>
    <scope>NUCLEOTIDE SEQUENCE [LARGE SCALE GENOMIC DNA]</scope>
    <source>
        <strain evidence="5 6">Neff</strain>
    </source>
</reference>